<dbReference type="Pfam" id="PF00501">
    <property type="entry name" value="AMP-binding"/>
    <property type="match status" value="1"/>
</dbReference>
<dbReference type="Gene3D" id="3.40.50.12820">
    <property type="match status" value="1"/>
</dbReference>
<dbReference type="InterPro" id="IPR000873">
    <property type="entry name" value="AMP-dep_synth/lig_dom"/>
</dbReference>
<dbReference type="Gene3D" id="3.40.50.980">
    <property type="match status" value="1"/>
</dbReference>
<proteinExistence type="predicted"/>
<dbReference type="GO" id="GO:0044550">
    <property type="term" value="P:secondary metabolite biosynthetic process"/>
    <property type="evidence" value="ECO:0007669"/>
    <property type="project" value="TreeGrafter"/>
</dbReference>
<dbReference type="GO" id="GO:0005524">
    <property type="term" value="F:ATP binding"/>
    <property type="evidence" value="ECO:0007669"/>
    <property type="project" value="InterPro"/>
</dbReference>
<dbReference type="Gene3D" id="3.30.300.30">
    <property type="match status" value="1"/>
</dbReference>
<dbReference type="AlphaFoldDB" id="A0A0C2V2S2"/>
<dbReference type="PANTHER" id="PTHR43352:SF1">
    <property type="entry name" value="ANTHRANILATE--COA LIGASE"/>
    <property type="match status" value="1"/>
</dbReference>
<protein>
    <submittedName>
        <fullName evidence="4">Benzoate-CoA ligase</fullName>
    </submittedName>
</protein>
<feature type="domain" description="AMP-binding enzyme C-terminal" evidence="3">
    <location>
        <begin position="437"/>
        <end position="515"/>
    </location>
</feature>
<dbReference type="OrthoDB" id="4471305at2"/>
<dbReference type="NCBIfam" id="TIGR02262">
    <property type="entry name" value="benz_CoA_lig"/>
    <property type="match status" value="1"/>
</dbReference>
<evidence type="ECO:0000313" key="5">
    <source>
        <dbReference type="Proteomes" id="UP000031971"/>
    </source>
</evidence>
<organism evidence="4 5">
    <name type="scientific">Paramagnetospirillum magnetotacticum MS-1</name>
    <dbReference type="NCBI Taxonomy" id="272627"/>
    <lineage>
        <taxon>Bacteria</taxon>
        <taxon>Pseudomonadati</taxon>
        <taxon>Pseudomonadota</taxon>
        <taxon>Alphaproteobacteria</taxon>
        <taxon>Rhodospirillales</taxon>
        <taxon>Magnetospirillaceae</taxon>
        <taxon>Paramagnetospirillum</taxon>
    </lineage>
</organism>
<evidence type="ECO:0000313" key="4">
    <source>
        <dbReference type="EMBL" id="KIL99386.1"/>
    </source>
</evidence>
<feature type="domain" description="AMP-dependent synthetase/ligase" evidence="2">
    <location>
        <begin position="32"/>
        <end position="387"/>
    </location>
</feature>
<dbReference type="GO" id="GO:0016878">
    <property type="term" value="F:acid-thiol ligase activity"/>
    <property type="evidence" value="ECO:0007669"/>
    <property type="project" value="TreeGrafter"/>
</dbReference>
<dbReference type="STRING" id="272627.CCC_04157"/>
<gene>
    <name evidence="4" type="ORF">CCC_04157</name>
</gene>
<dbReference type="InterPro" id="IPR025110">
    <property type="entry name" value="AMP-bd_C"/>
</dbReference>
<dbReference type="InterPro" id="IPR011957">
    <property type="entry name" value="Benz_CoA_lig"/>
</dbReference>
<reference evidence="4 5" key="1">
    <citation type="submission" date="2015-01" db="EMBL/GenBank/DDBJ databases">
        <title>Genome Sequence of Magnetospirillum magnetotacticum Strain MS-1.</title>
        <authorList>
            <person name="Marinov G.K."/>
            <person name="Smalley M.D."/>
            <person name="DeSalvo G."/>
        </authorList>
    </citation>
    <scope>NUCLEOTIDE SEQUENCE [LARGE SCALE GENOMIC DNA]</scope>
    <source>
        <strain evidence="4 5">MS-1</strain>
    </source>
</reference>
<sequence>MTSPNASSEHALDIPRDYNAATWFIDRHIKDGRADKVAFVDADGSHTYGQLAEKVNRAGNALKGLGLHMENRIAMIMLDTVDFPSVFWGAIKAGIVPIPLNTLLTTGDYGYMLSDSRARVLVISEELFDKVEPILPDLPTLEHVIISGKNGHGHRLLSDLMAAAEPKLKTAETTRDDVAFWLYSSGSTGAPKGAVHLQRDLPATAVHYGQQVLGIREDDVTFSAAKLFFAYGLGNGMTFSLHVGATSVLLKDRPTPEAVMKILKDHQPTIFYGVPTLYGTILADPQYKRETSSTRLRACVSAGEALPEDVGRRWEERFGAAILDGLGSTEMLHIFLSNRHGEVRYGTSGKPVPGYDLKICTDDGHEVPQGEMGELVVRGPSSAVAYWNQREKSLKTFRGEWTHTGDKYYVDEDGYYRYAGRGDDMLKVGGIWVSPFEVEAALISHEMVLEAAVVGEADAEGLVKPKAFVVLAPGETGSEVLKEQLQAYVKAKLAPYKYPRWIEFVEALPKTATGKIQRFKLRGSLAQM</sequence>
<name>A0A0C2V2S2_PARME</name>
<keyword evidence="1 4" id="KW-0436">Ligase</keyword>
<evidence type="ECO:0000259" key="2">
    <source>
        <dbReference type="Pfam" id="PF00501"/>
    </source>
</evidence>
<evidence type="ECO:0000256" key="1">
    <source>
        <dbReference type="ARBA" id="ARBA00022598"/>
    </source>
</evidence>
<dbReference type="SUPFAM" id="SSF56801">
    <property type="entry name" value="Acetyl-CoA synthetase-like"/>
    <property type="match status" value="1"/>
</dbReference>
<accession>A0A0C2V2S2</accession>
<dbReference type="PANTHER" id="PTHR43352">
    <property type="entry name" value="ACETYL-COA SYNTHETASE"/>
    <property type="match status" value="1"/>
</dbReference>
<keyword evidence="5" id="KW-1185">Reference proteome</keyword>
<dbReference type="RefSeq" id="WP_009869682.1">
    <property type="nucleotide sequence ID" value="NZ_JXSL01000024.1"/>
</dbReference>
<evidence type="ECO:0000259" key="3">
    <source>
        <dbReference type="Pfam" id="PF13193"/>
    </source>
</evidence>
<dbReference type="Gene3D" id="2.30.38.10">
    <property type="entry name" value="Luciferase, Domain 3"/>
    <property type="match status" value="1"/>
</dbReference>
<dbReference type="InterPro" id="IPR045851">
    <property type="entry name" value="AMP-bd_C_sf"/>
</dbReference>
<dbReference type="GO" id="GO:0016405">
    <property type="term" value="F:CoA-ligase activity"/>
    <property type="evidence" value="ECO:0007669"/>
    <property type="project" value="InterPro"/>
</dbReference>
<dbReference type="Pfam" id="PF13193">
    <property type="entry name" value="AMP-binding_C"/>
    <property type="match status" value="1"/>
</dbReference>
<comment type="caution">
    <text evidence="4">The sequence shown here is derived from an EMBL/GenBank/DDBJ whole genome shotgun (WGS) entry which is preliminary data.</text>
</comment>
<dbReference type="EMBL" id="JXSL01000024">
    <property type="protein sequence ID" value="KIL99386.1"/>
    <property type="molecule type" value="Genomic_DNA"/>
</dbReference>
<dbReference type="CDD" id="cd05959">
    <property type="entry name" value="BCL_4HBCL"/>
    <property type="match status" value="1"/>
</dbReference>
<dbReference type="Proteomes" id="UP000031971">
    <property type="component" value="Unassembled WGS sequence"/>
</dbReference>